<dbReference type="AlphaFoldDB" id="A0A1X2HME0"/>
<sequence length="136" mass="15845">MWWYKPMNRLMSCMLSLWIAFHKQKVLSSPGCRRSSRRQMCTARGRMNHKTWRVNGRRPPLLPILRANYYTFFRYISLLFPSLWSACTRTTTRTCTCPYHLASFQCNTLSPAAVISLLFAVCAVVFFQKTPGKDPP</sequence>
<keyword evidence="4" id="KW-1185">Reference proteome</keyword>
<dbReference type="InParanoid" id="A0A1X2HME0"/>
<keyword evidence="1" id="KW-0472">Membrane</keyword>
<protein>
    <submittedName>
        <fullName evidence="3">Uncharacterized protein</fullName>
    </submittedName>
</protein>
<dbReference type="EMBL" id="MCGN01000002">
    <property type="protein sequence ID" value="ORZ00554.1"/>
    <property type="molecule type" value="Genomic_DNA"/>
</dbReference>
<feature type="transmembrane region" description="Helical" evidence="1">
    <location>
        <begin position="109"/>
        <end position="127"/>
    </location>
</feature>
<evidence type="ECO:0000256" key="2">
    <source>
        <dbReference type="SAM" id="SignalP"/>
    </source>
</evidence>
<proteinExistence type="predicted"/>
<comment type="caution">
    <text evidence="3">The sequence shown here is derived from an EMBL/GenBank/DDBJ whole genome shotgun (WGS) entry which is preliminary data.</text>
</comment>
<feature type="chain" id="PRO_5012326627" evidence="2">
    <location>
        <begin position="29"/>
        <end position="136"/>
    </location>
</feature>
<evidence type="ECO:0000313" key="4">
    <source>
        <dbReference type="Proteomes" id="UP000242180"/>
    </source>
</evidence>
<name>A0A1X2HME0_SYNRA</name>
<evidence type="ECO:0000256" key="1">
    <source>
        <dbReference type="SAM" id="Phobius"/>
    </source>
</evidence>
<feature type="signal peptide" evidence="2">
    <location>
        <begin position="1"/>
        <end position="28"/>
    </location>
</feature>
<accession>A0A1X2HME0</accession>
<gene>
    <name evidence="3" type="ORF">BCR43DRAFT_145870</name>
</gene>
<reference evidence="3 4" key="1">
    <citation type="submission" date="2016-07" db="EMBL/GenBank/DDBJ databases">
        <title>Pervasive Adenine N6-methylation of Active Genes in Fungi.</title>
        <authorList>
            <consortium name="DOE Joint Genome Institute"/>
            <person name="Mondo S.J."/>
            <person name="Dannebaum R.O."/>
            <person name="Kuo R.C."/>
            <person name="Labutti K."/>
            <person name="Haridas S."/>
            <person name="Kuo A."/>
            <person name="Salamov A."/>
            <person name="Ahrendt S.R."/>
            <person name="Lipzen A."/>
            <person name="Sullivan W."/>
            <person name="Andreopoulos W.B."/>
            <person name="Clum A."/>
            <person name="Lindquist E."/>
            <person name="Daum C."/>
            <person name="Ramamoorthy G.K."/>
            <person name="Gryganskyi A."/>
            <person name="Culley D."/>
            <person name="Magnuson J.K."/>
            <person name="James T.Y."/>
            <person name="O'Malley M.A."/>
            <person name="Stajich J.E."/>
            <person name="Spatafora J.W."/>
            <person name="Visel A."/>
            <person name="Grigoriev I.V."/>
        </authorList>
    </citation>
    <scope>NUCLEOTIDE SEQUENCE [LARGE SCALE GENOMIC DNA]</scope>
    <source>
        <strain evidence="3 4">NRRL 2496</strain>
    </source>
</reference>
<keyword evidence="1" id="KW-0812">Transmembrane</keyword>
<keyword evidence="1" id="KW-1133">Transmembrane helix</keyword>
<evidence type="ECO:0000313" key="3">
    <source>
        <dbReference type="EMBL" id="ORZ00554.1"/>
    </source>
</evidence>
<keyword evidence="2" id="KW-0732">Signal</keyword>
<dbReference type="Proteomes" id="UP000242180">
    <property type="component" value="Unassembled WGS sequence"/>
</dbReference>
<organism evidence="3 4">
    <name type="scientific">Syncephalastrum racemosum</name>
    <name type="common">Filamentous fungus</name>
    <dbReference type="NCBI Taxonomy" id="13706"/>
    <lineage>
        <taxon>Eukaryota</taxon>
        <taxon>Fungi</taxon>
        <taxon>Fungi incertae sedis</taxon>
        <taxon>Mucoromycota</taxon>
        <taxon>Mucoromycotina</taxon>
        <taxon>Mucoromycetes</taxon>
        <taxon>Mucorales</taxon>
        <taxon>Syncephalastraceae</taxon>
        <taxon>Syncephalastrum</taxon>
    </lineage>
</organism>